<dbReference type="RefSeq" id="WP_151967974.1">
    <property type="nucleotide sequence ID" value="NZ_AP019860.1"/>
</dbReference>
<dbReference type="Proteomes" id="UP000326354">
    <property type="component" value="Chromosome"/>
</dbReference>
<reference evidence="1 2" key="1">
    <citation type="submission" date="2019-08" db="EMBL/GenBank/DDBJ databases">
        <title>Complete genome sequence of Candidatus Uab amorphum.</title>
        <authorList>
            <person name="Shiratori T."/>
            <person name="Suzuki S."/>
            <person name="Kakizawa Y."/>
            <person name="Ishida K."/>
        </authorList>
    </citation>
    <scope>NUCLEOTIDE SEQUENCE [LARGE SCALE GENOMIC DNA]</scope>
    <source>
        <strain evidence="1 2">SRT547</strain>
    </source>
</reference>
<evidence type="ECO:0000313" key="2">
    <source>
        <dbReference type="Proteomes" id="UP000326354"/>
    </source>
</evidence>
<keyword evidence="2" id="KW-1185">Reference proteome</keyword>
<sequence>MSSYEEHCRNLGQLTEVLVEVVKDSLPLQTFKESIDPKSNKILQEVFDEMTCIGNDGLSAVDRAKRPPCAILLGTSSAGKTEILGSFLPKLREFAGSTARDTTPMLVRMRYPNEDMDPKDHGRVTFLMPRDLVQLMSKLQTVKSAYLKDAQLGDSWDRVTKIQRDPNAVRNEVWEKKLYTATREWIREAFMWAKSEDRKDDAKYFETLGNIADHFNPESTSFDRFNPIPRNLILSFLDKGEDGKKLSKMLQDKLGRARGEADQEGETYYNMRTAGAITDLFVEEDILKDIDIYDTAGVRVGGDETEAKDPSIKVHSQIQAFKNRWGFERLIPSVDIIIFILVMEEQQVDTEFQELFAECAKHGALDKRLFILMNKLDKAVTQAVNKKDYTKSDGQIIPNEENTWKIWIETNVMDKIGGLGSGFRNVFLCHAPKFKIDGDNEEEFLLNSADSPTLNKYLYDASKNIRAALDDEDGGVRFAWRTVERVMRKEGSEIRYDRLGKHILPYTKDVLNILGAKRVVEAKPTDKEIDEYLEKLLKDLKQLNWRPEEFRLPERFGEFCIMRKLCTSKQVEEGLEEQKDCLTIQDAR</sequence>
<name>A0A5S9IMJ0_UABAM</name>
<accession>A0A5S9IMJ0</accession>
<organism evidence="1 2">
    <name type="scientific">Uabimicrobium amorphum</name>
    <dbReference type="NCBI Taxonomy" id="2596890"/>
    <lineage>
        <taxon>Bacteria</taxon>
        <taxon>Pseudomonadati</taxon>
        <taxon>Planctomycetota</taxon>
        <taxon>Candidatus Uabimicrobiia</taxon>
        <taxon>Candidatus Uabimicrobiales</taxon>
        <taxon>Candidatus Uabimicrobiaceae</taxon>
        <taxon>Candidatus Uabimicrobium</taxon>
    </lineage>
</organism>
<dbReference type="SUPFAM" id="SSF52540">
    <property type="entry name" value="P-loop containing nucleoside triphosphate hydrolases"/>
    <property type="match status" value="1"/>
</dbReference>
<dbReference type="KEGG" id="uam:UABAM_02145"/>
<dbReference type="AlphaFoldDB" id="A0A5S9IMJ0"/>
<proteinExistence type="predicted"/>
<dbReference type="InterPro" id="IPR027417">
    <property type="entry name" value="P-loop_NTPase"/>
</dbReference>
<evidence type="ECO:0000313" key="1">
    <source>
        <dbReference type="EMBL" id="BBM83790.1"/>
    </source>
</evidence>
<dbReference type="Gene3D" id="3.40.50.300">
    <property type="entry name" value="P-loop containing nucleotide triphosphate hydrolases"/>
    <property type="match status" value="1"/>
</dbReference>
<dbReference type="EMBL" id="AP019860">
    <property type="protein sequence ID" value="BBM83790.1"/>
    <property type="molecule type" value="Genomic_DNA"/>
</dbReference>
<evidence type="ECO:0008006" key="3">
    <source>
        <dbReference type="Google" id="ProtNLM"/>
    </source>
</evidence>
<protein>
    <recommendedName>
        <fullName evidence="3">Dynamin family protein</fullName>
    </recommendedName>
</protein>
<gene>
    <name evidence="1" type="ORF">UABAM_02145</name>
</gene>